<evidence type="ECO:0000313" key="13">
    <source>
        <dbReference type="Proteomes" id="UP000280726"/>
    </source>
</evidence>
<keyword evidence="8 9" id="KW-0131">Cell cycle</keyword>
<dbReference type="InterPro" id="IPR004107">
    <property type="entry name" value="Integrase_SAM-like_N"/>
</dbReference>
<dbReference type="EMBL" id="RKRA01000001">
    <property type="protein sequence ID" value="RPF27836.1"/>
    <property type="molecule type" value="Genomic_DNA"/>
</dbReference>
<keyword evidence="2 9" id="KW-0963">Cytoplasm</keyword>
<dbReference type="InterPro" id="IPR023009">
    <property type="entry name" value="Tyrosine_recombinase_XerC/XerD"/>
</dbReference>
<feature type="active site" evidence="9">
    <location>
        <position position="277"/>
    </location>
</feature>
<dbReference type="InterPro" id="IPR011010">
    <property type="entry name" value="DNA_brk_join_enz"/>
</dbReference>
<evidence type="ECO:0000256" key="3">
    <source>
        <dbReference type="ARBA" id="ARBA00022618"/>
    </source>
</evidence>
<comment type="subunit">
    <text evidence="9">Forms a cyclic heterotetrameric complex composed of two molecules of XerC and two molecules of XerD.</text>
</comment>
<feature type="active site" description="O-(3'-phospho-DNA)-tyrosine intermediate" evidence="9">
    <location>
        <position position="286"/>
    </location>
</feature>
<dbReference type="InterPro" id="IPR010998">
    <property type="entry name" value="Integrase_recombinase_N"/>
</dbReference>
<evidence type="ECO:0000256" key="7">
    <source>
        <dbReference type="ARBA" id="ARBA00023172"/>
    </source>
</evidence>
<dbReference type="Pfam" id="PF00589">
    <property type="entry name" value="Phage_integrase"/>
    <property type="match status" value="1"/>
</dbReference>
<feature type="domain" description="Tyr recombinase" evidence="10">
    <location>
        <begin position="113"/>
        <end position="299"/>
    </location>
</feature>
<keyword evidence="4 9" id="KW-0159">Chromosome partition</keyword>
<dbReference type="PANTHER" id="PTHR30349:SF77">
    <property type="entry name" value="TYROSINE RECOMBINASE XERC"/>
    <property type="match status" value="1"/>
</dbReference>
<dbReference type="Gene3D" id="1.10.150.130">
    <property type="match status" value="1"/>
</dbReference>
<dbReference type="RefSeq" id="WP_123917657.1">
    <property type="nucleotide sequence ID" value="NZ_RKRA01000001.1"/>
</dbReference>
<dbReference type="InterPro" id="IPR013762">
    <property type="entry name" value="Integrase-like_cat_sf"/>
</dbReference>
<dbReference type="PROSITE" id="PS51898">
    <property type="entry name" value="TYR_RECOMBINASE"/>
    <property type="match status" value="1"/>
</dbReference>
<dbReference type="GO" id="GO:0009037">
    <property type="term" value="F:tyrosine-based site-specific recombinase activity"/>
    <property type="evidence" value="ECO:0007669"/>
    <property type="project" value="UniProtKB-UniRule"/>
</dbReference>
<evidence type="ECO:0000256" key="8">
    <source>
        <dbReference type="ARBA" id="ARBA00023306"/>
    </source>
</evidence>
<dbReference type="InterPro" id="IPR044068">
    <property type="entry name" value="CB"/>
</dbReference>
<evidence type="ECO:0000256" key="5">
    <source>
        <dbReference type="ARBA" id="ARBA00022908"/>
    </source>
</evidence>
<accession>A0A3N4Z7J7</accession>
<feature type="domain" description="Core-binding (CB)" evidence="11">
    <location>
        <begin position="4"/>
        <end position="92"/>
    </location>
</feature>
<gene>
    <name evidence="9" type="primary">xerC</name>
    <name evidence="12" type="ORF">EDD32_2338</name>
</gene>
<dbReference type="GO" id="GO:0051301">
    <property type="term" value="P:cell division"/>
    <property type="evidence" value="ECO:0007669"/>
    <property type="project" value="UniProtKB-KW"/>
</dbReference>
<dbReference type="PANTHER" id="PTHR30349">
    <property type="entry name" value="PHAGE INTEGRASE-RELATED"/>
    <property type="match status" value="1"/>
</dbReference>
<proteinExistence type="inferred from homology"/>
<keyword evidence="6 9" id="KW-0238">DNA-binding</keyword>
<dbReference type="InterPro" id="IPR002104">
    <property type="entry name" value="Integrase_catalytic"/>
</dbReference>
<feature type="active site" evidence="9">
    <location>
        <position position="254"/>
    </location>
</feature>
<dbReference type="GO" id="GO:0005737">
    <property type="term" value="C:cytoplasm"/>
    <property type="evidence" value="ECO:0007669"/>
    <property type="project" value="UniProtKB-SubCell"/>
</dbReference>
<evidence type="ECO:0000313" key="12">
    <source>
        <dbReference type="EMBL" id="RPF27836.1"/>
    </source>
</evidence>
<dbReference type="Gene3D" id="1.10.443.10">
    <property type="entry name" value="Intergrase catalytic core"/>
    <property type="match status" value="1"/>
</dbReference>
<comment type="function">
    <text evidence="9">Site-specific tyrosine recombinase, which acts by catalyzing the cutting and rejoining of the recombining DNA molecules. The XerC-XerD complex is essential to convert dimers of the bacterial chromosome into monomers to permit their segregation at cell division. It also contributes to the segregational stability of plasmids.</text>
</comment>
<comment type="subcellular location">
    <subcellularLocation>
        <location evidence="1 9">Cytoplasm</location>
    </subcellularLocation>
</comment>
<dbReference type="GO" id="GO:0003677">
    <property type="term" value="F:DNA binding"/>
    <property type="evidence" value="ECO:0007669"/>
    <property type="project" value="UniProtKB-UniRule"/>
</dbReference>
<dbReference type="NCBIfam" id="NF001399">
    <property type="entry name" value="PRK00283.1"/>
    <property type="match status" value="1"/>
</dbReference>
<comment type="similarity">
    <text evidence="9">Belongs to the 'phage' integrase family. XerC subfamily.</text>
</comment>
<dbReference type="HAMAP" id="MF_01808">
    <property type="entry name" value="Recomb_XerC_XerD"/>
    <property type="match status" value="1"/>
</dbReference>
<dbReference type="OrthoDB" id="9801717at2"/>
<sequence>MSVEADREVLDAFLRHLALQRGMSPHTVRAYAGDVLDLLTYLGAAGAAPTALASLDLTDLRGWLAAQQRRGMSRATLARRAAAARAFSRWAHRSGHLPADVGARLRSPRADRHLPTVLGVDDTARLLAAAQERAADDEPLHLRDWAALELLYACGVRISELVGADVDDVDLAERTVRVLGKGGKERVVPFGVPAARATAAWLERGRPALAGPTSAGALLLGARGARLDPRTVREVLHRLTAAAGVHDLAPHGLRHTAATHLLAGGSDLRTVQEVLGHASLATTQRYTHVTPERLRAAYGQAHPRA</sequence>
<keyword evidence="3 9" id="KW-0132">Cell division</keyword>
<dbReference type="Proteomes" id="UP000280726">
    <property type="component" value="Unassembled WGS sequence"/>
</dbReference>
<dbReference type="InterPro" id="IPR050090">
    <property type="entry name" value="Tyrosine_recombinase_XerCD"/>
</dbReference>
<name>A0A3N4Z7J7_9MICO</name>
<evidence type="ECO:0000256" key="2">
    <source>
        <dbReference type="ARBA" id="ARBA00022490"/>
    </source>
</evidence>
<evidence type="ECO:0000259" key="10">
    <source>
        <dbReference type="PROSITE" id="PS51898"/>
    </source>
</evidence>
<feature type="active site" evidence="9">
    <location>
        <position position="157"/>
    </location>
</feature>
<evidence type="ECO:0000256" key="6">
    <source>
        <dbReference type="ARBA" id="ARBA00023125"/>
    </source>
</evidence>
<dbReference type="GO" id="GO:0006313">
    <property type="term" value="P:DNA transposition"/>
    <property type="evidence" value="ECO:0007669"/>
    <property type="project" value="UniProtKB-UniRule"/>
</dbReference>
<feature type="active site" evidence="9">
    <location>
        <position position="251"/>
    </location>
</feature>
<evidence type="ECO:0000259" key="11">
    <source>
        <dbReference type="PROSITE" id="PS51900"/>
    </source>
</evidence>
<organism evidence="12 13">
    <name type="scientific">Georgenia muralis</name>
    <dbReference type="NCBI Taxonomy" id="154117"/>
    <lineage>
        <taxon>Bacteria</taxon>
        <taxon>Bacillati</taxon>
        <taxon>Actinomycetota</taxon>
        <taxon>Actinomycetes</taxon>
        <taxon>Micrococcales</taxon>
        <taxon>Bogoriellaceae</taxon>
        <taxon>Georgenia</taxon>
    </lineage>
</organism>
<evidence type="ECO:0000256" key="1">
    <source>
        <dbReference type="ARBA" id="ARBA00004496"/>
    </source>
</evidence>
<dbReference type="AlphaFoldDB" id="A0A3N4Z7J7"/>
<dbReference type="PROSITE" id="PS51900">
    <property type="entry name" value="CB"/>
    <property type="match status" value="1"/>
</dbReference>
<dbReference type="CDD" id="cd00798">
    <property type="entry name" value="INT_XerDC_C"/>
    <property type="match status" value="1"/>
</dbReference>
<protein>
    <recommendedName>
        <fullName evidence="9">Tyrosine recombinase XerC</fullName>
    </recommendedName>
</protein>
<dbReference type="SUPFAM" id="SSF56349">
    <property type="entry name" value="DNA breaking-rejoining enzymes"/>
    <property type="match status" value="1"/>
</dbReference>
<keyword evidence="5 9" id="KW-0229">DNA integration</keyword>
<evidence type="ECO:0000256" key="4">
    <source>
        <dbReference type="ARBA" id="ARBA00022829"/>
    </source>
</evidence>
<keyword evidence="7 9" id="KW-0233">DNA recombination</keyword>
<evidence type="ECO:0000256" key="9">
    <source>
        <dbReference type="HAMAP-Rule" id="MF_01808"/>
    </source>
</evidence>
<keyword evidence="13" id="KW-1185">Reference proteome</keyword>
<feature type="active site" evidence="9">
    <location>
        <position position="181"/>
    </location>
</feature>
<reference evidence="12 13" key="1">
    <citation type="submission" date="2018-11" db="EMBL/GenBank/DDBJ databases">
        <title>Sequencing the genomes of 1000 actinobacteria strains.</title>
        <authorList>
            <person name="Klenk H.-P."/>
        </authorList>
    </citation>
    <scope>NUCLEOTIDE SEQUENCE [LARGE SCALE GENOMIC DNA]</scope>
    <source>
        <strain evidence="12 13">DSM 14418</strain>
    </source>
</reference>
<dbReference type="Pfam" id="PF02899">
    <property type="entry name" value="Phage_int_SAM_1"/>
    <property type="match status" value="1"/>
</dbReference>
<dbReference type="GO" id="GO:0007059">
    <property type="term" value="P:chromosome segregation"/>
    <property type="evidence" value="ECO:0007669"/>
    <property type="project" value="UniProtKB-UniRule"/>
</dbReference>
<comment type="caution">
    <text evidence="12">The sequence shown here is derived from an EMBL/GenBank/DDBJ whole genome shotgun (WGS) entry which is preliminary data.</text>
</comment>